<dbReference type="EMBL" id="CACVBM020001122">
    <property type="protein sequence ID" value="CAA7032545.1"/>
    <property type="molecule type" value="Genomic_DNA"/>
</dbReference>
<comment type="similarity">
    <text evidence="1">Belongs to the class-I aminoacyl-tRNA synthetase family.</text>
</comment>
<dbReference type="InterPro" id="IPR009008">
    <property type="entry name" value="Val/Leu/Ile-tRNA-synth_edit"/>
</dbReference>
<dbReference type="Gene3D" id="3.40.50.620">
    <property type="entry name" value="HUPs"/>
    <property type="match status" value="1"/>
</dbReference>
<dbReference type="Gene3D" id="3.90.740.10">
    <property type="entry name" value="Valyl/Leucyl/Isoleucyl-tRNA synthetase, editing domain"/>
    <property type="match status" value="2"/>
</dbReference>
<dbReference type="GO" id="GO:0006429">
    <property type="term" value="P:leucyl-tRNA aminoacylation"/>
    <property type="evidence" value="ECO:0007669"/>
    <property type="project" value="InterPro"/>
</dbReference>
<evidence type="ECO:0000256" key="2">
    <source>
        <dbReference type="ARBA" id="ARBA00013164"/>
    </source>
</evidence>
<gene>
    <name evidence="11" type="ORF">MERR_LOCUS19780</name>
</gene>
<evidence type="ECO:0000256" key="7">
    <source>
        <dbReference type="ARBA" id="ARBA00023146"/>
    </source>
</evidence>
<dbReference type="Pfam" id="PF00133">
    <property type="entry name" value="tRNA-synt_1"/>
    <property type="match status" value="1"/>
</dbReference>
<dbReference type="GO" id="GO:0005524">
    <property type="term" value="F:ATP binding"/>
    <property type="evidence" value="ECO:0007669"/>
    <property type="project" value="UniProtKB-KW"/>
</dbReference>
<dbReference type="GO" id="GO:0004823">
    <property type="term" value="F:leucine-tRNA ligase activity"/>
    <property type="evidence" value="ECO:0007669"/>
    <property type="project" value="UniProtKB-EC"/>
</dbReference>
<sequence>MILILSPSVAPSLSNLRLLSRWTRFVIPEAHHPQGTVTQWHLIRKLREERSSSRLMKKHEHCGRKSKYSRLNLVRISKTREKFFSTFPFPYMNGYLHIGHAFSLSKIDFASAYHRLRGANVLLPFGFHCLECQLRLLRTSLLVRSSMETLLKTTHQTSSRSDRDSDTPALPGQFKGKKSKVAAKSGGQAYGLGCDWRRSFVTTDVNPFFDAFVRWQMRKLKSMGKIVKDRSEAVSSEAGPLEGKRVFLAAATLRPETMYGQTNAWVLPDGKYGAYEINETDVFILTERSPLAVNEIIYALPMLTILTNKGTGIVTSVPSDAPDDYMALHDLMQSLLFEQSLV</sequence>
<evidence type="ECO:0000256" key="5">
    <source>
        <dbReference type="ARBA" id="ARBA00022840"/>
    </source>
</evidence>
<dbReference type="OrthoDB" id="10249672at2759"/>
<dbReference type="InterPro" id="IPR002300">
    <property type="entry name" value="aa-tRNA-synth_Ia"/>
</dbReference>
<dbReference type="PANTHER" id="PTHR45794:SF1">
    <property type="entry name" value="LEUCINE--TRNA LIGASE, CYTOPLASMIC"/>
    <property type="match status" value="1"/>
</dbReference>
<evidence type="ECO:0000313" key="12">
    <source>
        <dbReference type="Proteomes" id="UP000467841"/>
    </source>
</evidence>
<accession>A0A6D2IVF9</accession>
<proteinExistence type="inferred from homology"/>
<reference evidence="11" key="1">
    <citation type="submission" date="2020-01" db="EMBL/GenBank/DDBJ databases">
        <authorList>
            <person name="Mishra B."/>
        </authorList>
    </citation>
    <scope>NUCLEOTIDE SEQUENCE [LARGE SCALE GENOMIC DNA]</scope>
</reference>
<organism evidence="11 12">
    <name type="scientific">Microthlaspi erraticum</name>
    <dbReference type="NCBI Taxonomy" id="1685480"/>
    <lineage>
        <taxon>Eukaryota</taxon>
        <taxon>Viridiplantae</taxon>
        <taxon>Streptophyta</taxon>
        <taxon>Embryophyta</taxon>
        <taxon>Tracheophyta</taxon>
        <taxon>Spermatophyta</taxon>
        <taxon>Magnoliopsida</taxon>
        <taxon>eudicotyledons</taxon>
        <taxon>Gunneridae</taxon>
        <taxon>Pentapetalae</taxon>
        <taxon>rosids</taxon>
        <taxon>malvids</taxon>
        <taxon>Brassicales</taxon>
        <taxon>Brassicaceae</taxon>
        <taxon>Coluteocarpeae</taxon>
        <taxon>Microthlaspi</taxon>
    </lineage>
</organism>
<keyword evidence="12" id="KW-1185">Reference proteome</keyword>
<keyword evidence="7" id="KW-0030">Aminoacyl-tRNA synthetase</keyword>
<dbReference type="GO" id="GO:0009791">
    <property type="term" value="P:post-embryonic development"/>
    <property type="evidence" value="ECO:0007669"/>
    <property type="project" value="UniProtKB-ARBA"/>
</dbReference>
<evidence type="ECO:0000256" key="1">
    <source>
        <dbReference type="ARBA" id="ARBA00005594"/>
    </source>
</evidence>
<evidence type="ECO:0000256" key="8">
    <source>
        <dbReference type="ARBA" id="ARBA00030520"/>
    </source>
</evidence>
<dbReference type="EC" id="6.1.1.4" evidence="2"/>
<evidence type="ECO:0000256" key="3">
    <source>
        <dbReference type="ARBA" id="ARBA00022598"/>
    </source>
</evidence>
<keyword evidence="4" id="KW-0547">Nucleotide-binding</keyword>
<dbReference type="InterPro" id="IPR014729">
    <property type="entry name" value="Rossmann-like_a/b/a_fold"/>
</dbReference>
<dbReference type="SUPFAM" id="SSF52374">
    <property type="entry name" value="Nucleotidylyl transferase"/>
    <property type="match status" value="1"/>
</dbReference>
<evidence type="ECO:0000256" key="4">
    <source>
        <dbReference type="ARBA" id="ARBA00022741"/>
    </source>
</evidence>
<dbReference type="InterPro" id="IPR001412">
    <property type="entry name" value="aa-tRNA-synth_I_CS"/>
</dbReference>
<dbReference type="GO" id="GO:0048608">
    <property type="term" value="P:reproductive structure development"/>
    <property type="evidence" value="ECO:0007669"/>
    <property type="project" value="UniProtKB-ARBA"/>
</dbReference>
<protein>
    <recommendedName>
        <fullName evidence="2">leucine--tRNA ligase</fullName>
        <ecNumber evidence="2">6.1.1.4</ecNumber>
    </recommendedName>
    <alternativeName>
        <fullName evidence="8">Leucyl-tRNA synthetase</fullName>
    </alternativeName>
</protein>
<dbReference type="InterPro" id="IPR004493">
    <property type="entry name" value="Leu-tRNA-synth_Ia_arc/euk"/>
</dbReference>
<dbReference type="PANTHER" id="PTHR45794">
    <property type="entry name" value="LEUCYL-TRNA SYNTHETASE"/>
    <property type="match status" value="1"/>
</dbReference>
<evidence type="ECO:0000259" key="10">
    <source>
        <dbReference type="Pfam" id="PF00133"/>
    </source>
</evidence>
<evidence type="ECO:0000256" key="6">
    <source>
        <dbReference type="ARBA" id="ARBA00022917"/>
    </source>
</evidence>
<name>A0A6D2IVF9_9BRAS</name>
<keyword evidence="3" id="KW-0436">Ligase</keyword>
<dbReference type="Proteomes" id="UP000467841">
    <property type="component" value="Unassembled WGS sequence"/>
</dbReference>
<evidence type="ECO:0000313" key="11">
    <source>
        <dbReference type="EMBL" id="CAA7032545.1"/>
    </source>
</evidence>
<feature type="region of interest" description="Disordered" evidence="9">
    <location>
        <begin position="153"/>
        <end position="178"/>
    </location>
</feature>
<feature type="domain" description="Aminoacyl-tRNA synthetase class Ia" evidence="10">
    <location>
        <begin position="77"/>
        <end position="228"/>
    </location>
</feature>
<comment type="caution">
    <text evidence="11">The sequence shown here is derived from an EMBL/GenBank/DDBJ whole genome shotgun (WGS) entry which is preliminary data.</text>
</comment>
<keyword evidence="6" id="KW-0648">Protein biosynthesis</keyword>
<evidence type="ECO:0000256" key="9">
    <source>
        <dbReference type="SAM" id="MobiDB-lite"/>
    </source>
</evidence>
<dbReference type="GO" id="GO:0002161">
    <property type="term" value="F:aminoacyl-tRNA deacylase activity"/>
    <property type="evidence" value="ECO:0007669"/>
    <property type="project" value="InterPro"/>
</dbReference>
<dbReference type="SUPFAM" id="SSF50677">
    <property type="entry name" value="ValRS/IleRS/LeuRS editing domain"/>
    <property type="match status" value="1"/>
</dbReference>
<keyword evidence="5" id="KW-0067">ATP-binding</keyword>
<dbReference type="PROSITE" id="PS00178">
    <property type="entry name" value="AA_TRNA_LIGASE_I"/>
    <property type="match status" value="1"/>
</dbReference>
<dbReference type="AlphaFoldDB" id="A0A6D2IVF9"/>